<dbReference type="STRING" id="576137.A0A1L7WTG4"/>
<evidence type="ECO:0000313" key="1">
    <source>
        <dbReference type="EMBL" id="CZR56067.1"/>
    </source>
</evidence>
<evidence type="ECO:0008006" key="3">
    <source>
        <dbReference type="Google" id="ProtNLM"/>
    </source>
</evidence>
<dbReference type="Proteomes" id="UP000184330">
    <property type="component" value="Unassembled WGS sequence"/>
</dbReference>
<dbReference type="PANTHER" id="PTHR35006:SF2">
    <property type="entry name" value="GLYOXALASE FAMILY PROTEIN (AFU_ORTHOLOGUE AFUA_5G14830)"/>
    <property type="match status" value="1"/>
</dbReference>
<proteinExistence type="predicted"/>
<organism evidence="1 2">
    <name type="scientific">Phialocephala subalpina</name>
    <dbReference type="NCBI Taxonomy" id="576137"/>
    <lineage>
        <taxon>Eukaryota</taxon>
        <taxon>Fungi</taxon>
        <taxon>Dikarya</taxon>
        <taxon>Ascomycota</taxon>
        <taxon>Pezizomycotina</taxon>
        <taxon>Leotiomycetes</taxon>
        <taxon>Helotiales</taxon>
        <taxon>Mollisiaceae</taxon>
        <taxon>Phialocephala</taxon>
        <taxon>Phialocephala fortinii species complex</taxon>
    </lineage>
</organism>
<dbReference type="Gene3D" id="3.10.180.10">
    <property type="entry name" value="2,3-Dihydroxybiphenyl 1,2-Dioxygenase, domain 1"/>
    <property type="match status" value="1"/>
</dbReference>
<gene>
    <name evidence="1" type="ORF">PAC_05955</name>
</gene>
<dbReference type="PANTHER" id="PTHR35006">
    <property type="entry name" value="GLYOXALASE FAMILY PROTEIN (AFU_ORTHOLOGUE AFUA_5G14830)"/>
    <property type="match status" value="1"/>
</dbReference>
<dbReference type="AlphaFoldDB" id="A0A1L7WTG4"/>
<keyword evidence="2" id="KW-1185">Reference proteome</keyword>
<evidence type="ECO:0000313" key="2">
    <source>
        <dbReference type="Proteomes" id="UP000184330"/>
    </source>
</evidence>
<dbReference type="OrthoDB" id="10249419at2759"/>
<accession>A0A1L7WTG4</accession>
<sequence length="136" mass="15098">MPAHHFTLQVPESKFEEVVAFLVSSLKHTGFKEFFRPIPTVVGLGETNPYLWIAAVPEGNGVGPVLENLLKHNHLGFEATNGEQVREFYNAALKAGGKDNGPPGLRPQYHDKYYAAFVRDPATGFNWEMVCHNGDC</sequence>
<reference evidence="1 2" key="1">
    <citation type="submission" date="2016-03" db="EMBL/GenBank/DDBJ databases">
        <authorList>
            <person name="Ploux O."/>
        </authorList>
    </citation>
    <scope>NUCLEOTIDE SEQUENCE [LARGE SCALE GENOMIC DNA]</scope>
    <source>
        <strain evidence="1 2">UAMH 11012</strain>
    </source>
</reference>
<dbReference type="SUPFAM" id="SSF54593">
    <property type="entry name" value="Glyoxalase/Bleomycin resistance protein/Dihydroxybiphenyl dioxygenase"/>
    <property type="match status" value="1"/>
</dbReference>
<name>A0A1L7WTG4_9HELO</name>
<protein>
    <recommendedName>
        <fullName evidence="3">VOC domain-containing protein</fullName>
    </recommendedName>
</protein>
<dbReference type="InterPro" id="IPR029068">
    <property type="entry name" value="Glyas_Bleomycin-R_OHBP_Dase"/>
</dbReference>
<dbReference type="EMBL" id="FJOG01000007">
    <property type="protein sequence ID" value="CZR56067.1"/>
    <property type="molecule type" value="Genomic_DNA"/>
</dbReference>